<dbReference type="InterPro" id="IPR027367">
    <property type="entry name" value="Gly-zipper_YMGG"/>
</dbReference>
<evidence type="ECO:0000256" key="1">
    <source>
        <dbReference type="SAM" id="SignalP"/>
    </source>
</evidence>
<dbReference type="Pfam" id="PF13441">
    <property type="entry name" value="Gly-zipper_YMGG"/>
    <property type="match status" value="1"/>
</dbReference>
<keyword evidence="1" id="KW-0732">Signal</keyword>
<evidence type="ECO:0000313" key="4">
    <source>
        <dbReference type="Proteomes" id="UP000825051"/>
    </source>
</evidence>
<dbReference type="Proteomes" id="UP000825051">
    <property type="component" value="Chromosome"/>
</dbReference>
<gene>
    <name evidence="3" type="ORF">K0B96_05880</name>
</gene>
<feature type="domain" description="YMGG-like Gly-zipper" evidence="2">
    <location>
        <begin position="25"/>
        <end position="71"/>
    </location>
</feature>
<evidence type="ECO:0000313" key="3">
    <source>
        <dbReference type="EMBL" id="QYM80143.1"/>
    </source>
</evidence>
<organism evidence="3 4">
    <name type="scientific">Horticoccus luteus</name>
    <dbReference type="NCBI Taxonomy" id="2862869"/>
    <lineage>
        <taxon>Bacteria</taxon>
        <taxon>Pseudomonadati</taxon>
        <taxon>Verrucomicrobiota</taxon>
        <taxon>Opitutia</taxon>
        <taxon>Opitutales</taxon>
        <taxon>Opitutaceae</taxon>
        <taxon>Horticoccus</taxon>
    </lineage>
</organism>
<dbReference type="EMBL" id="CP080507">
    <property type="protein sequence ID" value="QYM80143.1"/>
    <property type="molecule type" value="Genomic_DNA"/>
</dbReference>
<feature type="signal peptide" evidence="1">
    <location>
        <begin position="1"/>
        <end position="22"/>
    </location>
</feature>
<reference evidence="3" key="1">
    <citation type="submission" date="2021-08" db="EMBL/GenBank/DDBJ databases">
        <title>Genome of a novel bacterium of the phylum Verrucomicrobia, Oleiharenicola sp. KSB-15.</title>
        <authorList>
            <person name="Chung J.-H."/>
            <person name="Ahn J.-H."/>
            <person name="Yoon Y."/>
            <person name="Kim D.-Y."/>
            <person name="An S.-H."/>
            <person name="Park I."/>
            <person name="Yeon J."/>
        </authorList>
    </citation>
    <scope>NUCLEOTIDE SEQUENCE</scope>
    <source>
        <strain evidence="3">KSB-15</strain>
    </source>
</reference>
<sequence>MKPTFCFSLLLVAALSGCSSNPGPNTTRGAAIGATAGAIIGGVIGHQSGETGAGVAIGAAAGGVAGGAYGNRQDERQASGERSYSAADYQALLTPDEVAILQERARASGRVNYELTDFLTEQEKANLRARAERNRTIGN</sequence>
<keyword evidence="4" id="KW-1185">Reference proteome</keyword>
<proteinExistence type="predicted"/>
<accession>A0A8F9TXP2</accession>
<feature type="chain" id="PRO_5034172653" description="YMGG-like Gly-zipper domain-containing protein" evidence="1">
    <location>
        <begin position="23"/>
        <end position="139"/>
    </location>
</feature>
<dbReference type="PROSITE" id="PS51257">
    <property type="entry name" value="PROKAR_LIPOPROTEIN"/>
    <property type="match status" value="1"/>
</dbReference>
<evidence type="ECO:0000259" key="2">
    <source>
        <dbReference type="Pfam" id="PF13441"/>
    </source>
</evidence>
<dbReference type="AlphaFoldDB" id="A0A8F9TXP2"/>
<dbReference type="KEGG" id="ole:K0B96_05880"/>
<name>A0A8F9TXP2_9BACT</name>
<protein>
    <recommendedName>
        <fullName evidence="2">YMGG-like Gly-zipper domain-containing protein</fullName>
    </recommendedName>
</protein>
<dbReference type="RefSeq" id="WP_220164895.1">
    <property type="nucleotide sequence ID" value="NZ_CP080507.1"/>
</dbReference>